<sequence>MFRRIALVSLCFLALTHSQQVGKEVTETHPRLPFQKCTRSGCTNVSNGQVVLDANWRWLHVTDGFT</sequence>
<dbReference type="PANTHER" id="PTHR33753">
    <property type="entry name" value="1,4-BETA-D-GLUCAN CELLOBIOHYDROLASE B"/>
    <property type="match status" value="1"/>
</dbReference>
<gene>
    <name evidence="11" type="ORF">FA15DRAFT_555845</name>
</gene>
<dbReference type="Gene3D" id="2.70.100.10">
    <property type="entry name" value="Glycoside hydrolase, family 7, domain"/>
    <property type="match status" value="1"/>
</dbReference>
<reference evidence="11 12" key="1">
    <citation type="journal article" date="2019" name="Nat. Ecol. Evol.">
        <title>Megaphylogeny resolves global patterns of mushroom evolution.</title>
        <authorList>
            <person name="Varga T."/>
            <person name="Krizsan K."/>
            <person name="Foldi C."/>
            <person name="Dima B."/>
            <person name="Sanchez-Garcia M."/>
            <person name="Sanchez-Ramirez S."/>
            <person name="Szollosi G.J."/>
            <person name="Szarkandi J.G."/>
            <person name="Papp V."/>
            <person name="Albert L."/>
            <person name="Andreopoulos W."/>
            <person name="Angelini C."/>
            <person name="Antonin V."/>
            <person name="Barry K.W."/>
            <person name="Bougher N.L."/>
            <person name="Buchanan P."/>
            <person name="Buyck B."/>
            <person name="Bense V."/>
            <person name="Catcheside P."/>
            <person name="Chovatia M."/>
            <person name="Cooper J."/>
            <person name="Damon W."/>
            <person name="Desjardin D."/>
            <person name="Finy P."/>
            <person name="Geml J."/>
            <person name="Haridas S."/>
            <person name="Hughes K."/>
            <person name="Justo A."/>
            <person name="Karasinski D."/>
            <person name="Kautmanova I."/>
            <person name="Kiss B."/>
            <person name="Kocsube S."/>
            <person name="Kotiranta H."/>
            <person name="LaButti K.M."/>
            <person name="Lechner B.E."/>
            <person name="Liimatainen K."/>
            <person name="Lipzen A."/>
            <person name="Lukacs Z."/>
            <person name="Mihaltcheva S."/>
            <person name="Morgado L.N."/>
            <person name="Niskanen T."/>
            <person name="Noordeloos M.E."/>
            <person name="Ohm R.A."/>
            <person name="Ortiz-Santana B."/>
            <person name="Ovrebo C."/>
            <person name="Racz N."/>
            <person name="Riley R."/>
            <person name="Savchenko A."/>
            <person name="Shiryaev A."/>
            <person name="Soop K."/>
            <person name="Spirin V."/>
            <person name="Szebenyi C."/>
            <person name="Tomsovsky M."/>
            <person name="Tulloss R.E."/>
            <person name="Uehling J."/>
            <person name="Grigoriev I.V."/>
            <person name="Vagvolgyi C."/>
            <person name="Papp T."/>
            <person name="Martin F.M."/>
            <person name="Miettinen O."/>
            <person name="Hibbett D.S."/>
            <person name="Nagy L.G."/>
        </authorList>
    </citation>
    <scope>NUCLEOTIDE SEQUENCE [LARGE SCALE GENOMIC DNA]</scope>
    <source>
        <strain evidence="11 12">CBS 121175</strain>
    </source>
</reference>
<dbReference type="OrthoDB" id="2864207at2759"/>
<feature type="signal peptide" evidence="10">
    <location>
        <begin position="1"/>
        <end position="18"/>
    </location>
</feature>
<dbReference type="STRING" id="230819.A0A5C3L319"/>
<feature type="chain" id="PRO_5022696449" description="cellulose 1,4-beta-cellobiosidase (non-reducing end)" evidence="10">
    <location>
        <begin position="19"/>
        <end position="66"/>
    </location>
</feature>
<keyword evidence="12" id="KW-1185">Reference proteome</keyword>
<dbReference type="EC" id="3.2.1.91" evidence="3"/>
<keyword evidence="8" id="KW-0326">Glycosidase</keyword>
<keyword evidence="9" id="KW-0624">Polysaccharide degradation</keyword>
<evidence type="ECO:0000313" key="11">
    <source>
        <dbReference type="EMBL" id="TFK27145.1"/>
    </source>
</evidence>
<dbReference type="GO" id="GO:0016162">
    <property type="term" value="F:cellulose 1,4-beta-cellobiosidase activity"/>
    <property type="evidence" value="ECO:0007669"/>
    <property type="project" value="UniProtKB-EC"/>
</dbReference>
<evidence type="ECO:0000256" key="5">
    <source>
        <dbReference type="ARBA" id="ARBA00022801"/>
    </source>
</evidence>
<keyword evidence="5" id="KW-0378">Hydrolase</keyword>
<comment type="similarity">
    <text evidence="2">Belongs to the glycosyl hydrolase 7 (cellulase C) family.</text>
</comment>
<evidence type="ECO:0000256" key="8">
    <source>
        <dbReference type="ARBA" id="ARBA00023295"/>
    </source>
</evidence>
<keyword evidence="4 10" id="KW-0732">Signal</keyword>
<evidence type="ECO:0000256" key="6">
    <source>
        <dbReference type="ARBA" id="ARBA00023001"/>
    </source>
</evidence>
<evidence type="ECO:0000256" key="2">
    <source>
        <dbReference type="ARBA" id="ARBA00006044"/>
    </source>
</evidence>
<evidence type="ECO:0000256" key="9">
    <source>
        <dbReference type="ARBA" id="ARBA00023326"/>
    </source>
</evidence>
<feature type="non-terminal residue" evidence="11">
    <location>
        <position position="66"/>
    </location>
</feature>
<evidence type="ECO:0000256" key="1">
    <source>
        <dbReference type="ARBA" id="ARBA00001641"/>
    </source>
</evidence>
<evidence type="ECO:0000256" key="3">
    <source>
        <dbReference type="ARBA" id="ARBA00012561"/>
    </source>
</evidence>
<dbReference type="InterPro" id="IPR037019">
    <property type="entry name" value="Glyco_hydro_7_sf"/>
</dbReference>
<name>A0A5C3L319_COPMA</name>
<dbReference type="GO" id="GO:0030245">
    <property type="term" value="P:cellulose catabolic process"/>
    <property type="evidence" value="ECO:0007669"/>
    <property type="project" value="UniProtKB-KW"/>
</dbReference>
<accession>A0A5C3L319</accession>
<evidence type="ECO:0000256" key="10">
    <source>
        <dbReference type="SAM" id="SignalP"/>
    </source>
</evidence>
<organism evidence="11 12">
    <name type="scientific">Coprinopsis marcescibilis</name>
    <name type="common">Agaric fungus</name>
    <name type="synonym">Psathyrella marcescibilis</name>
    <dbReference type="NCBI Taxonomy" id="230819"/>
    <lineage>
        <taxon>Eukaryota</taxon>
        <taxon>Fungi</taxon>
        <taxon>Dikarya</taxon>
        <taxon>Basidiomycota</taxon>
        <taxon>Agaricomycotina</taxon>
        <taxon>Agaricomycetes</taxon>
        <taxon>Agaricomycetidae</taxon>
        <taxon>Agaricales</taxon>
        <taxon>Agaricineae</taxon>
        <taxon>Psathyrellaceae</taxon>
        <taxon>Coprinopsis</taxon>
    </lineage>
</organism>
<dbReference type="AlphaFoldDB" id="A0A5C3L319"/>
<evidence type="ECO:0000256" key="4">
    <source>
        <dbReference type="ARBA" id="ARBA00022729"/>
    </source>
</evidence>
<keyword evidence="7" id="KW-0119">Carbohydrate metabolism</keyword>
<evidence type="ECO:0000256" key="7">
    <source>
        <dbReference type="ARBA" id="ARBA00023277"/>
    </source>
</evidence>
<evidence type="ECO:0000313" key="12">
    <source>
        <dbReference type="Proteomes" id="UP000307440"/>
    </source>
</evidence>
<dbReference type="InterPro" id="IPR013320">
    <property type="entry name" value="ConA-like_dom_sf"/>
</dbReference>
<dbReference type="SUPFAM" id="SSF49899">
    <property type="entry name" value="Concanavalin A-like lectins/glucanases"/>
    <property type="match status" value="1"/>
</dbReference>
<proteinExistence type="inferred from homology"/>
<dbReference type="Pfam" id="PF00840">
    <property type="entry name" value="Glyco_hydro_7"/>
    <property type="match status" value="1"/>
</dbReference>
<dbReference type="InterPro" id="IPR001722">
    <property type="entry name" value="Glyco_hydro_7"/>
</dbReference>
<dbReference type="PANTHER" id="PTHR33753:SF2">
    <property type="entry name" value="GLYCOSIDE HYDROLASE FAMILY 7 PROTEIN"/>
    <property type="match status" value="1"/>
</dbReference>
<dbReference type="EMBL" id="ML210167">
    <property type="protein sequence ID" value="TFK27145.1"/>
    <property type="molecule type" value="Genomic_DNA"/>
</dbReference>
<dbReference type="Proteomes" id="UP000307440">
    <property type="component" value="Unassembled WGS sequence"/>
</dbReference>
<keyword evidence="6" id="KW-0136">Cellulose degradation</keyword>
<comment type="catalytic activity">
    <reaction evidence="1">
        <text>Hydrolysis of (1-&gt;4)-beta-D-glucosidic linkages in cellulose and cellotetraose, releasing cellobiose from the non-reducing ends of the chains.</text>
        <dbReference type="EC" id="3.2.1.91"/>
    </reaction>
</comment>
<protein>
    <recommendedName>
        <fullName evidence="3">cellulose 1,4-beta-cellobiosidase (non-reducing end)</fullName>
        <ecNumber evidence="3">3.2.1.91</ecNumber>
    </recommendedName>
</protein>